<evidence type="ECO:0000256" key="1">
    <source>
        <dbReference type="ARBA" id="ARBA00022448"/>
    </source>
</evidence>
<dbReference type="InterPro" id="IPR017871">
    <property type="entry name" value="ABC_transporter-like_CS"/>
</dbReference>
<dbReference type="SUPFAM" id="SSF52540">
    <property type="entry name" value="P-loop containing nucleoside triphosphate hydrolases"/>
    <property type="match status" value="1"/>
</dbReference>
<dbReference type="GO" id="GO:0098796">
    <property type="term" value="C:membrane protein complex"/>
    <property type="evidence" value="ECO:0007669"/>
    <property type="project" value="UniProtKB-ARBA"/>
</dbReference>
<dbReference type="CDD" id="cd03255">
    <property type="entry name" value="ABC_MJ0796_LolCDE_FtsE"/>
    <property type="match status" value="1"/>
</dbReference>
<reference evidence="5" key="2">
    <citation type="submission" date="2020-09" db="EMBL/GenBank/DDBJ databases">
        <authorList>
            <person name="Sun Q."/>
            <person name="Sedlacek I."/>
        </authorList>
    </citation>
    <scope>NUCLEOTIDE SEQUENCE</scope>
    <source>
        <strain evidence="5">CCM 7905</strain>
    </source>
</reference>
<dbReference type="InterPro" id="IPR003439">
    <property type="entry name" value="ABC_transporter-like_ATP-bd"/>
</dbReference>
<proteinExistence type="predicted"/>
<dbReference type="PANTHER" id="PTHR24220">
    <property type="entry name" value="IMPORT ATP-BINDING PROTEIN"/>
    <property type="match status" value="1"/>
</dbReference>
<dbReference type="GO" id="GO:0005524">
    <property type="term" value="F:ATP binding"/>
    <property type="evidence" value="ECO:0007669"/>
    <property type="project" value="UniProtKB-KW"/>
</dbReference>
<evidence type="ECO:0000259" key="4">
    <source>
        <dbReference type="PROSITE" id="PS50893"/>
    </source>
</evidence>
<dbReference type="InterPro" id="IPR017911">
    <property type="entry name" value="MacB-like_ATP-bd"/>
</dbReference>
<dbReference type="Gene3D" id="3.40.50.300">
    <property type="entry name" value="P-loop containing nucleotide triphosphate hydrolases"/>
    <property type="match status" value="1"/>
</dbReference>
<dbReference type="InterPro" id="IPR027417">
    <property type="entry name" value="P-loop_NTPase"/>
</dbReference>
<name>A0A917LFE3_9NOCA</name>
<keyword evidence="3 5" id="KW-0067">ATP-binding</keyword>
<evidence type="ECO:0000256" key="3">
    <source>
        <dbReference type="ARBA" id="ARBA00022840"/>
    </source>
</evidence>
<dbReference type="InterPro" id="IPR003593">
    <property type="entry name" value="AAA+_ATPase"/>
</dbReference>
<evidence type="ECO:0000256" key="2">
    <source>
        <dbReference type="ARBA" id="ARBA00022741"/>
    </source>
</evidence>
<dbReference type="PROSITE" id="PS50893">
    <property type="entry name" value="ABC_TRANSPORTER_2"/>
    <property type="match status" value="1"/>
</dbReference>
<dbReference type="SMART" id="SM00382">
    <property type="entry name" value="AAA"/>
    <property type="match status" value="1"/>
</dbReference>
<dbReference type="GO" id="GO:0016887">
    <property type="term" value="F:ATP hydrolysis activity"/>
    <property type="evidence" value="ECO:0007669"/>
    <property type="project" value="InterPro"/>
</dbReference>
<accession>A0A917LFE3</accession>
<dbReference type="PROSITE" id="PS00211">
    <property type="entry name" value="ABC_TRANSPORTER_1"/>
    <property type="match status" value="1"/>
</dbReference>
<dbReference type="GO" id="GO:0022857">
    <property type="term" value="F:transmembrane transporter activity"/>
    <property type="evidence" value="ECO:0007669"/>
    <property type="project" value="TreeGrafter"/>
</dbReference>
<dbReference type="FunFam" id="3.40.50.300:FF:000032">
    <property type="entry name" value="Export ABC transporter ATP-binding protein"/>
    <property type="match status" value="1"/>
</dbReference>
<keyword evidence="6" id="KW-1185">Reference proteome</keyword>
<dbReference type="PANTHER" id="PTHR24220:SF86">
    <property type="entry name" value="ABC TRANSPORTER ABCH.1"/>
    <property type="match status" value="1"/>
</dbReference>
<keyword evidence="1" id="KW-0813">Transport</keyword>
<feature type="domain" description="ABC transporter" evidence="4">
    <location>
        <begin position="6"/>
        <end position="234"/>
    </location>
</feature>
<dbReference type="GO" id="GO:0005886">
    <property type="term" value="C:plasma membrane"/>
    <property type="evidence" value="ECO:0007669"/>
    <property type="project" value="TreeGrafter"/>
</dbReference>
<dbReference type="Pfam" id="PF00005">
    <property type="entry name" value="ABC_tran"/>
    <property type="match status" value="1"/>
</dbReference>
<dbReference type="Proteomes" id="UP000654257">
    <property type="component" value="Unassembled WGS sequence"/>
</dbReference>
<dbReference type="EMBL" id="BMCU01000003">
    <property type="protein sequence ID" value="GGG17933.1"/>
    <property type="molecule type" value="Genomic_DNA"/>
</dbReference>
<organism evidence="5 6">
    <name type="scientific">Rhodococcoides trifolii</name>
    <dbReference type="NCBI Taxonomy" id="908250"/>
    <lineage>
        <taxon>Bacteria</taxon>
        <taxon>Bacillati</taxon>
        <taxon>Actinomycetota</taxon>
        <taxon>Actinomycetes</taxon>
        <taxon>Mycobacteriales</taxon>
        <taxon>Nocardiaceae</taxon>
        <taxon>Rhodococcoides</taxon>
    </lineage>
</organism>
<comment type="caution">
    <text evidence="5">The sequence shown here is derived from an EMBL/GenBank/DDBJ whole genome shotgun (WGS) entry which is preliminary data.</text>
</comment>
<keyword evidence="2" id="KW-0547">Nucleotide-binding</keyword>
<evidence type="ECO:0000313" key="5">
    <source>
        <dbReference type="EMBL" id="GGG17933.1"/>
    </source>
</evidence>
<dbReference type="InterPro" id="IPR015854">
    <property type="entry name" value="ABC_transpr_LolD-like"/>
</dbReference>
<reference evidence="5" key="1">
    <citation type="journal article" date="2014" name="Int. J. Syst. Evol. Microbiol.">
        <title>Complete genome sequence of Corynebacterium casei LMG S-19264T (=DSM 44701T), isolated from a smear-ripened cheese.</title>
        <authorList>
            <consortium name="US DOE Joint Genome Institute (JGI-PGF)"/>
            <person name="Walter F."/>
            <person name="Albersmeier A."/>
            <person name="Kalinowski J."/>
            <person name="Ruckert C."/>
        </authorList>
    </citation>
    <scope>NUCLEOTIDE SEQUENCE</scope>
    <source>
        <strain evidence="5">CCM 7905</strain>
    </source>
</reference>
<protein>
    <submittedName>
        <fullName evidence="5">Macrolide ABC transporter ATP-binding protein</fullName>
    </submittedName>
</protein>
<dbReference type="AlphaFoldDB" id="A0A917LFE3"/>
<evidence type="ECO:0000313" key="6">
    <source>
        <dbReference type="Proteomes" id="UP000654257"/>
    </source>
</evidence>
<sequence>MAELELTLSGVVKEYRTGSEPVRALDGIDLTIEGGQFVSLVAPSGAGKSTLLHMLGALDVPDCGSILFNGVEVTSLSDNEQSEFRRHQVGFVFQFFNLLPTMSAWENVAVPKLLDGLPIKKAKADALALLDMVGLGNRAEHRPAQLSGGQIQRVAIARSLIMDPALLIADEPTGNLDSKTSLNVLEILADVAHRSDGSRAVVMATHDASAARFTDRTVSMIDGRIDNDVLAVVASPGR</sequence>
<gene>
    <name evidence="5" type="ORF">GCM10007304_35040</name>
</gene>